<dbReference type="AlphaFoldDB" id="A0A9P4H1X0"/>
<gene>
    <name evidence="2" type="ORF">EK21DRAFT_92941</name>
</gene>
<dbReference type="PANTHER" id="PTHR38790">
    <property type="entry name" value="2EXR DOMAIN-CONTAINING PROTEIN-RELATED"/>
    <property type="match status" value="1"/>
</dbReference>
<dbReference type="OrthoDB" id="5413827at2759"/>
<dbReference type="PANTHER" id="PTHR38790:SF4">
    <property type="entry name" value="2EXR DOMAIN-CONTAINING PROTEIN"/>
    <property type="match status" value="1"/>
</dbReference>
<name>A0A9P4H1X0_9PLEO</name>
<feature type="region of interest" description="Disordered" evidence="1">
    <location>
        <begin position="1"/>
        <end position="21"/>
    </location>
</feature>
<evidence type="ECO:0000256" key="1">
    <source>
        <dbReference type="SAM" id="MobiDB-lite"/>
    </source>
</evidence>
<evidence type="ECO:0000313" key="3">
    <source>
        <dbReference type="Proteomes" id="UP000799777"/>
    </source>
</evidence>
<comment type="caution">
    <text evidence="2">The sequence shown here is derived from an EMBL/GenBank/DDBJ whole genome shotgun (WGS) entry which is preliminary data.</text>
</comment>
<dbReference type="Proteomes" id="UP000799777">
    <property type="component" value="Unassembled WGS sequence"/>
</dbReference>
<evidence type="ECO:0000313" key="2">
    <source>
        <dbReference type="EMBL" id="KAF2025834.1"/>
    </source>
</evidence>
<proteinExistence type="predicted"/>
<keyword evidence="3" id="KW-1185">Reference proteome</keyword>
<reference evidence="2" key="1">
    <citation type="journal article" date="2020" name="Stud. Mycol.">
        <title>101 Dothideomycetes genomes: a test case for predicting lifestyles and emergence of pathogens.</title>
        <authorList>
            <person name="Haridas S."/>
            <person name="Albert R."/>
            <person name="Binder M."/>
            <person name="Bloem J."/>
            <person name="Labutti K."/>
            <person name="Salamov A."/>
            <person name="Andreopoulos B."/>
            <person name="Baker S."/>
            <person name="Barry K."/>
            <person name="Bills G."/>
            <person name="Bluhm B."/>
            <person name="Cannon C."/>
            <person name="Castanera R."/>
            <person name="Culley D."/>
            <person name="Daum C."/>
            <person name="Ezra D."/>
            <person name="Gonzalez J."/>
            <person name="Henrissat B."/>
            <person name="Kuo A."/>
            <person name="Liang C."/>
            <person name="Lipzen A."/>
            <person name="Lutzoni F."/>
            <person name="Magnuson J."/>
            <person name="Mondo S."/>
            <person name="Nolan M."/>
            <person name="Ohm R."/>
            <person name="Pangilinan J."/>
            <person name="Park H.-J."/>
            <person name="Ramirez L."/>
            <person name="Alfaro M."/>
            <person name="Sun H."/>
            <person name="Tritt A."/>
            <person name="Yoshinaga Y."/>
            <person name="Zwiers L.-H."/>
            <person name="Turgeon B."/>
            <person name="Goodwin S."/>
            <person name="Spatafora J."/>
            <person name="Crous P."/>
            <person name="Grigoriev I."/>
        </authorList>
    </citation>
    <scope>NUCLEOTIDE SEQUENCE</scope>
    <source>
        <strain evidence="2">CBS 110217</strain>
    </source>
</reference>
<accession>A0A9P4H1X0</accession>
<organism evidence="2 3">
    <name type="scientific">Setomelanomma holmii</name>
    <dbReference type="NCBI Taxonomy" id="210430"/>
    <lineage>
        <taxon>Eukaryota</taxon>
        <taxon>Fungi</taxon>
        <taxon>Dikarya</taxon>
        <taxon>Ascomycota</taxon>
        <taxon>Pezizomycotina</taxon>
        <taxon>Dothideomycetes</taxon>
        <taxon>Pleosporomycetidae</taxon>
        <taxon>Pleosporales</taxon>
        <taxon>Pleosporineae</taxon>
        <taxon>Phaeosphaeriaceae</taxon>
        <taxon>Setomelanomma</taxon>
    </lineage>
</organism>
<feature type="compositionally biased region" description="Polar residues" evidence="1">
    <location>
        <begin position="1"/>
        <end position="14"/>
    </location>
</feature>
<dbReference type="EMBL" id="ML978256">
    <property type="protein sequence ID" value="KAF2025834.1"/>
    <property type="molecule type" value="Genomic_DNA"/>
</dbReference>
<sequence length="256" mass="29261">MSLKSLPTTRSTKTARPPKAARKLENGMLDATPDAACMKIKLFSAERNAKASPLLRLAPELRNRILSYVLSGDTITFDKEDLENDFTYMDEDEVEVEHLDAFYALRDNPNIGLIAVTELDLGVLLVCRQIYTEAALSPFALNGFDFEDVDLEFSMSLWLKQLCAGQRDAIGEIHHSCLDWIVNLDRLLQLLPVRLQVLHLKQNPRMYQCGCRQFCDRVKEARGEVNVVFKEVESEVLRFNWREWSMSDLDEDSQGT</sequence>
<protein>
    <submittedName>
        <fullName evidence="2">Uncharacterized protein</fullName>
    </submittedName>
</protein>